<comment type="caution">
    <text evidence="2">The sequence shown here is derived from an EMBL/GenBank/DDBJ whole genome shotgun (WGS) entry which is preliminary data.</text>
</comment>
<evidence type="ECO:0000313" key="3">
    <source>
        <dbReference type="Proteomes" id="UP000186919"/>
    </source>
</evidence>
<protein>
    <submittedName>
        <fullName evidence="2">Uncharacterized protein</fullName>
    </submittedName>
</protein>
<sequence>MAKDLSHLVRVSVDEPVSVRSYDPVKYPDMPGVVTNILLDGSVEVRIDADSHRKPGVLQHFHPGDVYPADTPTSVRPTF</sequence>
<accession>A0A179VEC8</accession>
<dbReference type="Proteomes" id="UP000186919">
    <property type="component" value="Unassembled WGS sequence"/>
</dbReference>
<feature type="region of interest" description="Disordered" evidence="1">
    <location>
        <begin position="58"/>
        <end position="79"/>
    </location>
</feature>
<organism evidence="2 3">
    <name type="scientific">Mycobacteroides immunogenum</name>
    <dbReference type="NCBI Taxonomy" id="83262"/>
    <lineage>
        <taxon>Bacteria</taxon>
        <taxon>Bacillati</taxon>
        <taxon>Actinomycetota</taxon>
        <taxon>Actinomycetes</taxon>
        <taxon>Mycobacteriales</taxon>
        <taxon>Mycobacteriaceae</taxon>
        <taxon>Mycobacteroides</taxon>
    </lineage>
</organism>
<reference evidence="2 3" key="1">
    <citation type="submission" date="2016-01" db="EMBL/GenBank/DDBJ databases">
        <title>Mycobacterium immunogenum strain CD11_6 genome sequencing and assembly.</title>
        <authorList>
            <person name="Kaur G."/>
            <person name="Nair G.R."/>
            <person name="Mayilraj S."/>
        </authorList>
    </citation>
    <scope>NUCLEOTIDE SEQUENCE [LARGE SCALE GENOMIC DNA]</scope>
    <source>
        <strain evidence="2 3">CD11-6</strain>
    </source>
</reference>
<dbReference type="AlphaFoldDB" id="A0A179VEC8"/>
<dbReference type="EMBL" id="LQYE01000007">
    <property type="protein sequence ID" value="OAT69371.1"/>
    <property type="molecule type" value="Genomic_DNA"/>
</dbReference>
<gene>
    <name evidence="2" type="ORF">AWB85_21655</name>
</gene>
<evidence type="ECO:0000313" key="2">
    <source>
        <dbReference type="EMBL" id="OAT69371.1"/>
    </source>
</evidence>
<proteinExistence type="predicted"/>
<dbReference type="RefSeq" id="WP_064628908.1">
    <property type="nucleotide sequence ID" value="NZ_LQYE01000007.1"/>
</dbReference>
<name>A0A179VEC8_9MYCO</name>
<evidence type="ECO:0000256" key="1">
    <source>
        <dbReference type="SAM" id="MobiDB-lite"/>
    </source>
</evidence>